<sequence>QKMQDEADGADDTSVRVAVRVRPQNSKEKIEMNRICTSVADEEKQILLGEDKAFTFDYTFDMHIGQSAIFDSLAKNLIDGCLEGYNATLFAYGQTGSGKTYTMGTGFELSPSSSEAGIIPRAVSYLFGQIDAARRSATQRGLPLPEFKVVAQFLELYNEVLIDLLDVARDAKNKKSQVKIHENAEGGIYITGVSTRVVLSLEDTMRCLQDGALCRSTGSTNMNAQSSRSHAIFTLHIRQKRPLAVSEEDSPFGVEPVANPEAQTMEFETLTAKFHFVDLAGSERLKRTGATGDRAREGISINCGLLALGNVISALGDRTKKGCHVPYRDSKLTRLLQDSLGGNSRTIMVACISPSDCDFMETLNTLKYANRARNIKNKVSINQDKTSKQIAALRAQLMALQSELDDYRTGKRVVLADGSEACSDLHSENSMLQAENEKLRDRIKVLQSTLESIKARNAVLLTDCEVAQSRLRQMDPTFNEDEDLELTLNRLTTEMEDLRTRLAEAEATVSLLQRQRDRQRASAASGSGTSAGAGGHTNRSVAFSASDFPETPNSDEFSSTTFDSTLMGMDSSMTVSAASISFPLSGVAKDSGRTSVVSASTAVDVAGGAAVAGGGSDEEAGSDVEGLEDSEDGEDSEENETEQNGSYLDASLADLQREISQKQRLITEIETKQRQLRAVRDHYEKQLLNLQARIKETEAERDRVLQNLELLESSGEEKVRRVQQEYQNKLQSLQEEVGKLKKASAQHNRLLANQAKKEAELHRMHSELDDLKRTKVTLMQKLRDESKRTQAAEQRHVREMHQLRKEKRQAEGQVRSLQERAKQTEQVLRRKQEEVQSLRRRPTRLVSAGTPSTSNSSATAAAASATNSATASGPAGLAATRRRAAAAAASPAGQQQQLSARAMKGRWDSIERALSTTVGRRQTVGHLAADMENWVHEREKLARRLDQLNAKRARFERAGQTAGPDWDQLLEQMRNARAQAELAQDNIAECQRSIIELEEQRLPESSALFGRLTSLQEARYLLERLYQLALDRGLSALQRETELRDARANAEAKAKETEQALEMLQIALKQAPVPGLDADDLFFGVVGGGDGEDGDVDGEAAGGGGGAVAAADDDNEDADSLENGEAGGGGSSSKPAVAPRQQQQQQQQQMFNLGGAATIDSRPRQKRKTATAEELLGLKSAVDMSRSMDEGALAGGALRNNSSESALLPAAGARVPGNASSSAARPKSFRLPVAAAAAAAPPSASQPTTPSSGGGRPLKFPAAAAAAPATAAAPPTSGPAAQRVQQQLLLQQQQQQLLMSRPASKDGMTTSFYIPRQHADIPEVDNASADAESIAVLQQSSASAASAAAAAASGVDQNFRRSGSLRSRDAAGQPASMGNVFNRLTSGSVRSSPNIERGSINPCPSSTPGGAKQLLECSHTAEGHTKPVLDLDVRGDRMLTGSKDRTAKLWDLSAMAEIRSLEDHHNNVSKVRYWSAQRLALTVCSFYIKVWDERVPGPCVRTLLSTGLSQAEPPEVSMGLRQNVCPAGETNIMDLALPDSGNAMFLATANSVKVWDLRRFAAVGKLHGSHQAPVMVLACERANGGCQVVTGSKDHYMKVFWVSDGAMGLLTPTADLQPPHYDGIEALALNGSALYSASRDGGLKKWHLGPNCHQVACVNSAHKDWVQGLALSDDAQRLYSACRSGVLKVWDAVGDLTCIGELPTAHNGAAINSVHQCGGRVYTASNDHTVKFWREPMPGSGELATSAADSEGNLDSL</sequence>
<evidence type="ECO:0000256" key="13">
    <source>
        <dbReference type="SAM" id="Coils"/>
    </source>
</evidence>
<feature type="coiled-coil region" evidence="13">
    <location>
        <begin position="1040"/>
        <end position="1067"/>
    </location>
</feature>
<dbReference type="PANTHER" id="PTHR47969">
    <property type="entry name" value="CHROMOSOME-ASSOCIATED KINESIN KIF4A-RELATED"/>
    <property type="match status" value="1"/>
</dbReference>
<feature type="binding site" evidence="12">
    <location>
        <begin position="93"/>
        <end position="100"/>
    </location>
    <ligand>
        <name>ATP</name>
        <dbReference type="ChEBI" id="CHEBI:30616"/>
    </ligand>
</feature>
<dbReference type="InterPro" id="IPR056532">
    <property type="entry name" value="KIF21A/B_hel_2"/>
</dbReference>
<dbReference type="Pfam" id="PF25764">
    <property type="entry name" value="KIF21A_4th"/>
    <property type="match status" value="1"/>
</dbReference>
<dbReference type="SUPFAM" id="SSF50978">
    <property type="entry name" value="WD40 repeat-like"/>
    <property type="match status" value="1"/>
</dbReference>
<evidence type="ECO:0000256" key="11">
    <source>
        <dbReference type="PROSITE-ProRule" id="PRU00221"/>
    </source>
</evidence>
<evidence type="ECO:0000313" key="17">
    <source>
        <dbReference type="Proteomes" id="UP000215902"/>
    </source>
</evidence>
<organism evidence="16 17">
    <name type="scientific">Macrostomum lignano</name>
    <dbReference type="NCBI Taxonomy" id="282301"/>
    <lineage>
        <taxon>Eukaryota</taxon>
        <taxon>Metazoa</taxon>
        <taxon>Spiralia</taxon>
        <taxon>Lophotrochozoa</taxon>
        <taxon>Platyhelminthes</taxon>
        <taxon>Rhabditophora</taxon>
        <taxon>Macrostomorpha</taxon>
        <taxon>Macrostomida</taxon>
        <taxon>Macrostomidae</taxon>
        <taxon>Macrostomum</taxon>
    </lineage>
</organism>
<gene>
    <name evidence="16" type="ORF">BOX15_Mlig032694g1</name>
</gene>
<comment type="caution">
    <text evidence="16">The sequence shown here is derived from an EMBL/GenBank/DDBJ whole genome shotgun (WGS) entry which is preliminary data.</text>
</comment>
<feature type="region of interest" description="Disordered" evidence="14">
    <location>
        <begin position="1239"/>
        <end position="1285"/>
    </location>
</feature>
<dbReference type="InterPro" id="IPR036322">
    <property type="entry name" value="WD40_repeat_dom_sf"/>
</dbReference>
<dbReference type="PROSITE" id="PS50067">
    <property type="entry name" value="KINESIN_MOTOR_2"/>
    <property type="match status" value="1"/>
</dbReference>
<evidence type="ECO:0000256" key="9">
    <source>
        <dbReference type="ARBA" id="ARBA00023175"/>
    </source>
</evidence>
<feature type="compositionally biased region" description="Low complexity" evidence="14">
    <location>
        <begin position="1261"/>
        <end position="1285"/>
    </location>
</feature>
<dbReference type="PROSITE" id="PS50294">
    <property type="entry name" value="WD_REPEATS_REGION"/>
    <property type="match status" value="1"/>
</dbReference>
<dbReference type="FunFam" id="3.40.850.10:FF:000011">
    <property type="entry name" value="Kinesin family member 21A"/>
    <property type="match status" value="1"/>
</dbReference>
<evidence type="ECO:0000256" key="14">
    <source>
        <dbReference type="SAM" id="MobiDB-lite"/>
    </source>
</evidence>
<feature type="region of interest" description="Disordered" evidence="14">
    <location>
        <begin position="1352"/>
        <end position="1407"/>
    </location>
</feature>
<dbReference type="PANTHER" id="PTHR47969:SF28">
    <property type="entry name" value="KINESIN-LIKE PROTEIN KIF21B"/>
    <property type="match status" value="1"/>
</dbReference>
<dbReference type="InterPro" id="IPR027417">
    <property type="entry name" value="P-loop_NTPase"/>
</dbReference>
<feature type="region of interest" description="Disordered" evidence="14">
    <location>
        <begin position="609"/>
        <end position="647"/>
    </location>
</feature>
<name>A0A267EZE7_9PLAT</name>
<dbReference type="Pfam" id="PF00400">
    <property type="entry name" value="WD40"/>
    <property type="match status" value="3"/>
</dbReference>
<keyword evidence="9 12" id="KW-0505">Motor protein</keyword>
<feature type="compositionally biased region" description="Acidic residues" evidence="14">
    <location>
        <begin position="616"/>
        <end position="641"/>
    </location>
</feature>
<dbReference type="GO" id="GO:0008017">
    <property type="term" value="F:microtubule binding"/>
    <property type="evidence" value="ECO:0007669"/>
    <property type="project" value="InterPro"/>
</dbReference>
<dbReference type="PROSITE" id="PS00411">
    <property type="entry name" value="KINESIN_MOTOR_1"/>
    <property type="match status" value="1"/>
</dbReference>
<keyword evidence="7 12" id="KW-0067">ATP-binding</keyword>
<dbReference type="InterPro" id="IPR036961">
    <property type="entry name" value="Kinesin_motor_dom_sf"/>
</dbReference>
<dbReference type="Gene3D" id="3.40.850.10">
    <property type="entry name" value="Kinesin motor domain"/>
    <property type="match status" value="1"/>
</dbReference>
<evidence type="ECO:0000259" key="15">
    <source>
        <dbReference type="PROSITE" id="PS50067"/>
    </source>
</evidence>
<dbReference type="SMART" id="SM00129">
    <property type="entry name" value="KISc"/>
    <property type="match status" value="1"/>
</dbReference>
<dbReference type="CDD" id="cd22248">
    <property type="entry name" value="Rcc_KIF21"/>
    <property type="match status" value="1"/>
</dbReference>
<feature type="region of interest" description="Disordered" evidence="14">
    <location>
        <begin position="510"/>
        <end position="560"/>
    </location>
</feature>
<protein>
    <recommendedName>
        <fullName evidence="15">Kinesin motor domain-containing protein</fullName>
    </recommendedName>
</protein>
<feature type="compositionally biased region" description="Acidic residues" evidence="14">
    <location>
        <begin position="1111"/>
        <end position="1122"/>
    </location>
</feature>
<feature type="domain" description="Kinesin motor" evidence="15">
    <location>
        <begin position="14"/>
        <end position="375"/>
    </location>
</feature>
<keyword evidence="17" id="KW-1185">Reference proteome</keyword>
<feature type="region of interest" description="Disordered" evidence="14">
    <location>
        <begin position="783"/>
        <end position="904"/>
    </location>
</feature>
<dbReference type="GO" id="GO:0051231">
    <property type="term" value="P:spindle elongation"/>
    <property type="evidence" value="ECO:0007669"/>
    <property type="project" value="TreeGrafter"/>
</dbReference>
<dbReference type="InterPro" id="IPR001752">
    <property type="entry name" value="Kinesin_motor_dom"/>
</dbReference>
<feature type="compositionally biased region" description="Low complexity" evidence="14">
    <location>
        <begin position="1239"/>
        <end position="1251"/>
    </location>
</feature>
<evidence type="ECO:0000256" key="3">
    <source>
        <dbReference type="ARBA" id="ARBA00022574"/>
    </source>
</evidence>
<dbReference type="Proteomes" id="UP000215902">
    <property type="component" value="Unassembled WGS sequence"/>
</dbReference>
<dbReference type="InterPro" id="IPR015943">
    <property type="entry name" value="WD40/YVTN_repeat-like_dom_sf"/>
</dbReference>
<dbReference type="InterPro" id="IPR001680">
    <property type="entry name" value="WD40_rpt"/>
</dbReference>
<dbReference type="GO" id="GO:0005524">
    <property type="term" value="F:ATP binding"/>
    <property type="evidence" value="ECO:0007669"/>
    <property type="project" value="UniProtKB-UniRule"/>
</dbReference>
<dbReference type="PROSITE" id="PS50082">
    <property type="entry name" value="WD_REPEATS_2"/>
    <property type="match status" value="2"/>
</dbReference>
<dbReference type="PRINTS" id="PR00380">
    <property type="entry name" value="KINESINHEAVY"/>
</dbReference>
<proteinExistence type="inferred from homology"/>
<keyword evidence="10" id="KW-0206">Cytoskeleton</keyword>
<comment type="subcellular location">
    <subcellularLocation>
        <location evidence="1">Cytoplasm</location>
        <location evidence="1">Cytoskeleton</location>
    </subcellularLocation>
</comment>
<evidence type="ECO:0000256" key="4">
    <source>
        <dbReference type="ARBA" id="ARBA00022701"/>
    </source>
</evidence>
<feature type="compositionally biased region" description="Polar residues" evidence="14">
    <location>
        <begin position="1382"/>
        <end position="1394"/>
    </location>
</feature>
<dbReference type="SMART" id="SM00320">
    <property type="entry name" value="WD40"/>
    <property type="match status" value="7"/>
</dbReference>
<dbReference type="GO" id="GO:0005874">
    <property type="term" value="C:microtubule"/>
    <property type="evidence" value="ECO:0007669"/>
    <property type="project" value="UniProtKB-KW"/>
</dbReference>
<dbReference type="GO" id="GO:0003777">
    <property type="term" value="F:microtubule motor activity"/>
    <property type="evidence" value="ECO:0007669"/>
    <property type="project" value="InterPro"/>
</dbReference>
<dbReference type="GO" id="GO:0007052">
    <property type="term" value="P:mitotic spindle organization"/>
    <property type="evidence" value="ECO:0007669"/>
    <property type="project" value="TreeGrafter"/>
</dbReference>
<dbReference type="GO" id="GO:0005875">
    <property type="term" value="C:microtubule associated complex"/>
    <property type="evidence" value="ECO:0007669"/>
    <property type="project" value="TreeGrafter"/>
</dbReference>
<keyword evidence="4" id="KW-0493">Microtubule</keyword>
<feature type="compositionally biased region" description="Basic and acidic residues" evidence="14">
    <location>
        <begin position="783"/>
        <end position="803"/>
    </location>
</feature>
<dbReference type="SUPFAM" id="SSF52540">
    <property type="entry name" value="P-loop containing nucleoside triphosphate hydrolases"/>
    <property type="match status" value="1"/>
</dbReference>
<evidence type="ECO:0000256" key="10">
    <source>
        <dbReference type="ARBA" id="ARBA00023212"/>
    </source>
</evidence>
<feature type="compositionally biased region" description="Basic and acidic residues" evidence="14">
    <location>
        <begin position="817"/>
        <end position="837"/>
    </location>
</feature>
<keyword evidence="8 13" id="KW-0175">Coiled coil</keyword>
<evidence type="ECO:0000256" key="7">
    <source>
        <dbReference type="ARBA" id="ARBA00022840"/>
    </source>
</evidence>
<dbReference type="Pfam" id="PF23203">
    <property type="entry name" value="KIF21A"/>
    <property type="match status" value="1"/>
</dbReference>
<evidence type="ECO:0000256" key="5">
    <source>
        <dbReference type="ARBA" id="ARBA00022737"/>
    </source>
</evidence>
<dbReference type="InterPro" id="IPR019775">
    <property type="entry name" value="WD40_repeat_CS"/>
</dbReference>
<dbReference type="CDD" id="cd01372">
    <property type="entry name" value="KISc_KIF4"/>
    <property type="match status" value="1"/>
</dbReference>
<comment type="similarity">
    <text evidence="12">Belongs to the TRAFAC class myosin-kinesin ATPase superfamily. Kinesin family.</text>
</comment>
<reference evidence="16 17" key="1">
    <citation type="submission" date="2017-06" db="EMBL/GenBank/DDBJ databases">
        <title>A platform for efficient transgenesis in Macrostomum lignano, a flatworm model organism for stem cell research.</title>
        <authorList>
            <person name="Berezikov E."/>
        </authorList>
    </citation>
    <scope>NUCLEOTIDE SEQUENCE [LARGE SCALE GENOMIC DNA]</scope>
    <source>
        <strain evidence="16">DV1</strain>
        <tissue evidence="16">Whole organism</tissue>
    </source>
</reference>
<evidence type="ECO:0000256" key="1">
    <source>
        <dbReference type="ARBA" id="ARBA00004245"/>
    </source>
</evidence>
<feature type="non-terminal residue" evidence="16">
    <location>
        <position position="1"/>
    </location>
</feature>
<keyword evidence="3 11" id="KW-0853">WD repeat</keyword>
<dbReference type="STRING" id="282301.A0A267EZE7"/>
<dbReference type="Gene3D" id="2.130.10.10">
    <property type="entry name" value="YVTN repeat-like/Quinoprotein amine dehydrogenase"/>
    <property type="match status" value="2"/>
</dbReference>
<feature type="repeat" description="WD" evidence="11">
    <location>
        <begin position="1659"/>
        <end position="1691"/>
    </location>
</feature>
<dbReference type="InterPro" id="IPR027640">
    <property type="entry name" value="Kinesin-like_fam"/>
</dbReference>
<evidence type="ECO:0000313" key="16">
    <source>
        <dbReference type="EMBL" id="PAA66885.1"/>
    </source>
</evidence>
<keyword evidence="2" id="KW-0963">Cytoplasm</keyword>
<evidence type="ECO:0000256" key="6">
    <source>
        <dbReference type="ARBA" id="ARBA00022741"/>
    </source>
</evidence>
<dbReference type="InterPro" id="IPR019821">
    <property type="entry name" value="Kinesin_motor_CS"/>
</dbReference>
<feature type="region of interest" description="Disordered" evidence="14">
    <location>
        <begin position="1089"/>
        <end position="1149"/>
    </location>
</feature>
<dbReference type="EMBL" id="NIVC01001522">
    <property type="protein sequence ID" value="PAA66885.1"/>
    <property type="molecule type" value="Genomic_DNA"/>
</dbReference>
<feature type="compositionally biased region" description="Low complexity" evidence="14">
    <location>
        <begin position="847"/>
        <end position="900"/>
    </location>
</feature>
<feature type="repeat" description="WD" evidence="11">
    <location>
        <begin position="1421"/>
        <end position="1460"/>
    </location>
</feature>
<dbReference type="Pfam" id="PF00225">
    <property type="entry name" value="Kinesin"/>
    <property type="match status" value="1"/>
</dbReference>
<dbReference type="PROSITE" id="PS00678">
    <property type="entry name" value="WD_REPEATS_1"/>
    <property type="match status" value="1"/>
</dbReference>
<keyword evidence="5" id="KW-0677">Repeat</keyword>
<feature type="coiled-coil region" evidence="13">
    <location>
        <begin position="931"/>
        <end position="1000"/>
    </location>
</feature>
<evidence type="ECO:0000256" key="2">
    <source>
        <dbReference type="ARBA" id="ARBA00022490"/>
    </source>
</evidence>
<evidence type="ECO:0000256" key="12">
    <source>
        <dbReference type="PROSITE-ProRule" id="PRU00283"/>
    </source>
</evidence>
<accession>A0A267EZE7</accession>
<evidence type="ECO:0000256" key="8">
    <source>
        <dbReference type="ARBA" id="ARBA00023054"/>
    </source>
</evidence>
<feature type="coiled-coil region" evidence="13">
    <location>
        <begin position="383"/>
        <end position="456"/>
    </location>
</feature>
<dbReference type="GO" id="GO:0007018">
    <property type="term" value="P:microtubule-based movement"/>
    <property type="evidence" value="ECO:0007669"/>
    <property type="project" value="InterPro"/>
</dbReference>
<dbReference type="OrthoDB" id="3176171at2759"/>
<keyword evidence="6 12" id="KW-0547">Nucleotide-binding</keyword>